<protein>
    <submittedName>
        <fullName evidence="9">Aminotransferase class I/II-fold pyridoxal phosphate-dependent enzyme</fullName>
    </submittedName>
</protein>
<dbReference type="PROSITE" id="PS00599">
    <property type="entry name" value="AA_TRANSFER_CLASS_2"/>
    <property type="match status" value="1"/>
</dbReference>
<dbReference type="OrthoDB" id="9809616at2"/>
<dbReference type="GO" id="GO:0008483">
    <property type="term" value="F:transaminase activity"/>
    <property type="evidence" value="ECO:0007669"/>
    <property type="project" value="UniProtKB-KW"/>
</dbReference>
<dbReference type="InterPro" id="IPR004839">
    <property type="entry name" value="Aminotransferase_I/II_large"/>
</dbReference>
<dbReference type="PANTHER" id="PTHR43643:SF3">
    <property type="entry name" value="HISTIDINOL-PHOSPHATE AMINOTRANSFERASE"/>
    <property type="match status" value="1"/>
</dbReference>
<evidence type="ECO:0000256" key="3">
    <source>
        <dbReference type="ARBA" id="ARBA00022576"/>
    </source>
</evidence>
<evidence type="ECO:0000256" key="1">
    <source>
        <dbReference type="ARBA" id="ARBA00001933"/>
    </source>
</evidence>
<keyword evidence="5 7" id="KW-0663">Pyridoxal phosphate</keyword>
<reference evidence="9 10" key="1">
    <citation type="submission" date="2019-06" db="EMBL/GenBank/DDBJ databases">
        <title>Whole genome sequence for Rhodospirillaceae sp. R148.</title>
        <authorList>
            <person name="Wang G."/>
        </authorList>
    </citation>
    <scope>NUCLEOTIDE SEQUENCE [LARGE SCALE GENOMIC DNA]</scope>
    <source>
        <strain evidence="9 10">R148</strain>
    </source>
</reference>
<evidence type="ECO:0000256" key="2">
    <source>
        <dbReference type="ARBA" id="ARBA00007970"/>
    </source>
</evidence>
<comment type="cofactor">
    <cofactor evidence="1 7">
        <name>pyridoxal 5'-phosphate</name>
        <dbReference type="ChEBI" id="CHEBI:597326"/>
    </cofactor>
</comment>
<name>A0A545TXY7_9PROT</name>
<dbReference type="Gene3D" id="3.90.1150.10">
    <property type="entry name" value="Aspartate Aminotransferase, domain 1"/>
    <property type="match status" value="1"/>
</dbReference>
<dbReference type="CDD" id="cd00609">
    <property type="entry name" value="AAT_like"/>
    <property type="match status" value="1"/>
</dbReference>
<comment type="similarity">
    <text evidence="2">Belongs to the class-II pyridoxal-phosphate-dependent aminotransferase family. Histidinol-phosphate aminotransferase subfamily.</text>
</comment>
<evidence type="ECO:0000259" key="8">
    <source>
        <dbReference type="Pfam" id="PF00155"/>
    </source>
</evidence>
<evidence type="ECO:0000313" key="9">
    <source>
        <dbReference type="EMBL" id="TQV82088.1"/>
    </source>
</evidence>
<sequence length="403" mass="44055">MCPEVLMQGRSGLTLFSVIVPIELDFLSRSPRQISVFEVGMTQKRPQGYIAPLALRGRISHAQPKGLPIINMGFNELPFGPSPEVAAAIDEATRNANFYGNPSCQALREELGARNRLNAETIVCGNGSEELLDVIARNFVRAGDEIVIPEFGYIQFAIIANRLGALLTKVPETDLTVDVDGLLAAIGPNTKLLFLANPNNPTATMLPERDLVRLAEEMPRDVVLVIDLAYGEFVSFDYCARVHSLAARFENIVVTRTFSKAYGLAGLRVGWCHAPAWMIPSLYAARGMGSVNAVAQAAALASLREPDLVQARIGQILAERERVADELAALGLKCLSSHTNFMLVTTEDGDPDRAEALVEHLFDDAGIIVNRTREKGLESYIRFSLSRPEHNSLLIQSVARFQA</sequence>
<evidence type="ECO:0000256" key="7">
    <source>
        <dbReference type="RuleBase" id="RU003693"/>
    </source>
</evidence>
<dbReference type="AlphaFoldDB" id="A0A545TXY7"/>
<keyword evidence="4 9" id="KW-0808">Transferase</keyword>
<dbReference type="InterPro" id="IPR015421">
    <property type="entry name" value="PyrdxlP-dep_Trfase_major"/>
</dbReference>
<dbReference type="Gene3D" id="3.40.640.10">
    <property type="entry name" value="Type I PLP-dependent aspartate aminotransferase-like (Major domain)"/>
    <property type="match status" value="1"/>
</dbReference>
<dbReference type="SUPFAM" id="SSF53383">
    <property type="entry name" value="PLP-dependent transferases"/>
    <property type="match status" value="1"/>
</dbReference>
<feature type="domain" description="Aminotransferase class I/classII large" evidence="8">
    <location>
        <begin position="69"/>
        <end position="386"/>
    </location>
</feature>
<accession>A0A545TXY7</accession>
<gene>
    <name evidence="9" type="ORF">FKG95_07630</name>
</gene>
<dbReference type="InterPro" id="IPR001917">
    <property type="entry name" value="Aminotrans_II_pyridoxalP_BS"/>
</dbReference>
<keyword evidence="3 9" id="KW-0032">Aminotransferase</keyword>
<dbReference type="Pfam" id="PF00155">
    <property type="entry name" value="Aminotran_1_2"/>
    <property type="match status" value="1"/>
</dbReference>
<dbReference type="PANTHER" id="PTHR43643">
    <property type="entry name" value="HISTIDINOL-PHOSPHATE AMINOTRANSFERASE 2"/>
    <property type="match status" value="1"/>
</dbReference>
<evidence type="ECO:0000256" key="5">
    <source>
        <dbReference type="ARBA" id="ARBA00022898"/>
    </source>
</evidence>
<proteinExistence type="inferred from homology"/>
<comment type="caution">
    <text evidence="9">The sequence shown here is derived from an EMBL/GenBank/DDBJ whole genome shotgun (WGS) entry which is preliminary data.</text>
</comment>
<dbReference type="InterPro" id="IPR015422">
    <property type="entry name" value="PyrdxlP-dep_Trfase_small"/>
</dbReference>
<organism evidence="9 10">
    <name type="scientific">Denitrobaculum tricleocarpae</name>
    <dbReference type="NCBI Taxonomy" id="2591009"/>
    <lineage>
        <taxon>Bacteria</taxon>
        <taxon>Pseudomonadati</taxon>
        <taxon>Pseudomonadota</taxon>
        <taxon>Alphaproteobacteria</taxon>
        <taxon>Rhodospirillales</taxon>
        <taxon>Rhodospirillaceae</taxon>
        <taxon>Denitrobaculum</taxon>
    </lineage>
</organism>
<dbReference type="Proteomes" id="UP000315252">
    <property type="component" value="Unassembled WGS sequence"/>
</dbReference>
<dbReference type="InterPro" id="IPR050106">
    <property type="entry name" value="HistidinolP_aminotransfase"/>
</dbReference>
<comment type="pathway">
    <text evidence="6">Amino-acid biosynthesis.</text>
</comment>
<evidence type="ECO:0000256" key="6">
    <source>
        <dbReference type="ARBA" id="ARBA00029440"/>
    </source>
</evidence>
<evidence type="ECO:0000313" key="10">
    <source>
        <dbReference type="Proteomes" id="UP000315252"/>
    </source>
</evidence>
<dbReference type="EMBL" id="VHSH01000002">
    <property type="protein sequence ID" value="TQV82088.1"/>
    <property type="molecule type" value="Genomic_DNA"/>
</dbReference>
<dbReference type="GO" id="GO:0030170">
    <property type="term" value="F:pyridoxal phosphate binding"/>
    <property type="evidence" value="ECO:0007669"/>
    <property type="project" value="InterPro"/>
</dbReference>
<keyword evidence="10" id="KW-1185">Reference proteome</keyword>
<dbReference type="InterPro" id="IPR015424">
    <property type="entry name" value="PyrdxlP-dep_Trfase"/>
</dbReference>
<evidence type="ECO:0000256" key="4">
    <source>
        <dbReference type="ARBA" id="ARBA00022679"/>
    </source>
</evidence>